<reference evidence="2 3" key="1">
    <citation type="submission" date="2022-01" db="EMBL/GenBank/DDBJ databases">
        <title>A chromosomal length assembly of Cordylochernes scorpioides.</title>
        <authorList>
            <person name="Zeh D."/>
            <person name="Zeh J."/>
        </authorList>
    </citation>
    <scope>NUCLEOTIDE SEQUENCE [LARGE SCALE GENOMIC DNA]</scope>
    <source>
        <strain evidence="2">IN4F17</strain>
        <tissue evidence="2">Whole Body</tissue>
    </source>
</reference>
<dbReference type="InterPro" id="IPR036397">
    <property type="entry name" value="RNaseH_sf"/>
</dbReference>
<dbReference type="Proteomes" id="UP001235939">
    <property type="component" value="Chromosome 12"/>
</dbReference>
<organism evidence="2 3">
    <name type="scientific">Cordylochernes scorpioides</name>
    <dbReference type="NCBI Taxonomy" id="51811"/>
    <lineage>
        <taxon>Eukaryota</taxon>
        <taxon>Metazoa</taxon>
        <taxon>Ecdysozoa</taxon>
        <taxon>Arthropoda</taxon>
        <taxon>Chelicerata</taxon>
        <taxon>Arachnida</taxon>
        <taxon>Pseudoscorpiones</taxon>
        <taxon>Cheliferoidea</taxon>
        <taxon>Chernetidae</taxon>
        <taxon>Cordylochernes</taxon>
    </lineage>
</organism>
<accession>A0ABY6L410</accession>
<evidence type="ECO:0000256" key="1">
    <source>
        <dbReference type="SAM" id="MobiDB-lite"/>
    </source>
</evidence>
<gene>
    <name evidence="2" type="ORF">LAZ67_12002945</name>
</gene>
<feature type="region of interest" description="Disordered" evidence="1">
    <location>
        <begin position="207"/>
        <end position="243"/>
    </location>
</feature>
<keyword evidence="3" id="KW-1185">Reference proteome</keyword>
<protein>
    <submittedName>
        <fullName evidence="2">Uncharacterized protein</fullName>
    </submittedName>
</protein>
<name>A0ABY6L410_9ARAC</name>
<proteinExistence type="predicted"/>
<sequence>MPLYQPRVTILCGFTSSFIIGPFFFEKSMEELLKLTSRGAKQLLKDTSSENRVISRHFIYQWPPRSPDLTPCDFWLWGYIKSCVYRCRPTTLAMLKASIRWHIQLAFISEGHSPIRHPGKRPMAVSSAEVGLEKSLIQILSFSAAYNGYIHEEYFGKRYAPTLVLTFVFLLSWAQTLHFDFQVLPLEKSSAIRLEILDLSSIFGSTQNEDVPTRTDRPYTEPTRVPRSYRLDASPDQPQPWHQ</sequence>
<evidence type="ECO:0000313" key="2">
    <source>
        <dbReference type="EMBL" id="UYV75217.1"/>
    </source>
</evidence>
<dbReference type="EMBL" id="CP092874">
    <property type="protein sequence ID" value="UYV75217.1"/>
    <property type="molecule type" value="Genomic_DNA"/>
</dbReference>
<dbReference type="Gene3D" id="3.30.420.10">
    <property type="entry name" value="Ribonuclease H-like superfamily/Ribonuclease H"/>
    <property type="match status" value="1"/>
</dbReference>
<dbReference type="PANTHER" id="PTHR47326">
    <property type="entry name" value="TRANSPOSABLE ELEMENT TC3 TRANSPOSASE-LIKE PROTEIN"/>
    <property type="match status" value="1"/>
</dbReference>
<evidence type="ECO:0000313" key="3">
    <source>
        <dbReference type="Proteomes" id="UP001235939"/>
    </source>
</evidence>
<dbReference type="PANTHER" id="PTHR47326:SF1">
    <property type="entry name" value="HTH PSQ-TYPE DOMAIN-CONTAINING PROTEIN"/>
    <property type="match status" value="1"/>
</dbReference>